<reference evidence="16" key="2">
    <citation type="submission" date="2023-03" db="EMBL/GenBank/DDBJ databases">
        <authorList>
            <person name="Inwood S.N."/>
            <person name="Skelly J.G."/>
            <person name="Guhlin J."/>
            <person name="Harrop T.W.R."/>
            <person name="Goldson S.G."/>
            <person name="Dearden P.K."/>
        </authorList>
    </citation>
    <scope>NUCLEOTIDE SEQUENCE</scope>
    <source>
        <strain evidence="16">Irish</strain>
        <tissue evidence="16">Whole body</tissue>
    </source>
</reference>
<keyword evidence="6 14" id="KW-0349">Heme</keyword>
<keyword evidence="13" id="KW-0472">Membrane</keyword>
<dbReference type="GO" id="GO:0020037">
    <property type="term" value="F:heme binding"/>
    <property type="evidence" value="ECO:0007669"/>
    <property type="project" value="InterPro"/>
</dbReference>
<keyword evidence="10 15" id="KW-0560">Oxidoreductase</keyword>
<evidence type="ECO:0000256" key="10">
    <source>
        <dbReference type="ARBA" id="ARBA00023002"/>
    </source>
</evidence>
<dbReference type="Gene3D" id="1.10.630.10">
    <property type="entry name" value="Cytochrome P450"/>
    <property type="match status" value="1"/>
</dbReference>
<protein>
    <recommendedName>
        <fullName evidence="18">Cytochrome P450</fullName>
    </recommendedName>
</protein>
<keyword evidence="7 14" id="KW-0479">Metal-binding</keyword>
<dbReference type="FunFam" id="1.10.630.10:FF:000182">
    <property type="entry name" value="Cytochrome P450 3A4"/>
    <property type="match status" value="1"/>
</dbReference>
<gene>
    <name evidence="16" type="ORF">PV328_000890</name>
</gene>
<evidence type="ECO:0000256" key="2">
    <source>
        <dbReference type="ARBA" id="ARBA00003690"/>
    </source>
</evidence>
<comment type="function">
    <text evidence="2">May be involved in the metabolism of insect hormones and in the breakdown of synthetic insecticides.</text>
</comment>
<evidence type="ECO:0008006" key="18">
    <source>
        <dbReference type="Google" id="ProtNLM"/>
    </source>
</evidence>
<dbReference type="PANTHER" id="PTHR24292">
    <property type="entry name" value="CYTOCHROME P450"/>
    <property type="match status" value="1"/>
</dbReference>
<dbReference type="PROSITE" id="PS00086">
    <property type="entry name" value="CYTOCHROME_P450"/>
    <property type="match status" value="1"/>
</dbReference>
<dbReference type="Pfam" id="PF00067">
    <property type="entry name" value="p450"/>
    <property type="match status" value="1"/>
</dbReference>
<evidence type="ECO:0000256" key="11">
    <source>
        <dbReference type="ARBA" id="ARBA00023004"/>
    </source>
</evidence>
<dbReference type="GO" id="GO:0005506">
    <property type="term" value="F:iron ion binding"/>
    <property type="evidence" value="ECO:0007669"/>
    <property type="project" value="InterPro"/>
</dbReference>
<evidence type="ECO:0000256" key="15">
    <source>
        <dbReference type="RuleBase" id="RU000461"/>
    </source>
</evidence>
<keyword evidence="11 14" id="KW-0408">Iron</keyword>
<evidence type="ECO:0000256" key="14">
    <source>
        <dbReference type="PIRSR" id="PIRSR602401-1"/>
    </source>
</evidence>
<dbReference type="InterPro" id="IPR001128">
    <property type="entry name" value="Cyt_P450"/>
</dbReference>
<evidence type="ECO:0000256" key="5">
    <source>
        <dbReference type="ARBA" id="ARBA00010617"/>
    </source>
</evidence>
<dbReference type="CDD" id="cd11056">
    <property type="entry name" value="CYP6-like"/>
    <property type="match status" value="1"/>
</dbReference>
<dbReference type="InterPro" id="IPR050476">
    <property type="entry name" value="Insect_CytP450_Detox"/>
</dbReference>
<dbReference type="InterPro" id="IPR036396">
    <property type="entry name" value="Cyt_P450_sf"/>
</dbReference>
<dbReference type="PRINTS" id="PR00385">
    <property type="entry name" value="P450"/>
</dbReference>
<comment type="caution">
    <text evidence="16">The sequence shown here is derived from an EMBL/GenBank/DDBJ whole genome shotgun (WGS) entry which is preliminary data.</text>
</comment>
<evidence type="ECO:0000256" key="7">
    <source>
        <dbReference type="ARBA" id="ARBA00022723"/>
    </source>
</evidence>
<evidence type="ECO:0000256" key="4">
    <source>
        <dbReference type="ARBA" id="ARBA00004406"/>
    </source>
</evidence>
<accession>A0AA39KWX7</accession>
<dbReference type="PRINTS" id="PR00463">
    <property type="entry name" value="EP450I"/>
</dbReference>
<evidence type="ECO:0000256" key="9">
    <source>
        <dbReference type="ARBA" id="ARBA00022848"/>
    </source>
</evidence>
<reference evidence="16" key="1">
    <citation type="journal article" date="2023" name="bioRxiv">
        <title>Scaffold-level genome assemblies of two parasitoid biocontrol wasps reveal the parthenogenesis mechanism and an associated novel virus.</title>
        <authorList>
            <person name="Inwood S."/>
            <person name="Skelly J."/>
            <person name="Guhlin J."/>
            <person name="Harrop T."/>
            <person name="Goldson S."/>
            <person name="Dearden P."/>
        </authorList>
    </citation>
    <scope>NUCLEOTIDE SEQUENCE</scope>
    <source>
        <strain evidence="16">Irish</strain>
        <tissue evidence="16">Whole body</tissue>
    </source>
</reference>
<evidence type="ECO:0000256" key="8">
    <source>
        <dbReference type="ARBA" id="ARBA00022824"/>
    </source>
</evidence>
<dbReference type="Proteomes" id="UP001168990">
    <property type="component" value="Unassembled WGS sequence"/>
</dbReference>
<evidence type="ECO:0000256" key="13">
    <source>
        <dbReference type="ARBA" id="ARBA00023136"/>
    </source>
</evidence>
<evidence type="ECO:0000313" key="16">
    <source>
        <dbReference type="EMBL" id="KAK0176785.1"/>
    </source>
</evidence>
<dbReference type="InterPro" id="IPR017972">
    <property type="entry name" value="Cyt_P450_CS"/>
</dbReference>
<dbReference type="EMBL" id="JAQQBS010000001">
    <property type="protein sequence ID" value="KAK0176785.1"/>
    <property type="molecule type" value="Genomic_DNA"/>
</dbReference>
<dbReference type="SUPFAM" id="SSF48264">
    <property type="entry name" value="Cytochrome P450"/>
    <property type="match status" value="1"/>
</dbReference>
<dbReference type="InterPro" id="IPR002401">
    <property type="entry name" value="Cyt_P450_E_grp-I"/>
</dbReference>
<name>A0AA39KWX7_9HYME</name>
<comment type="cofactor">
    <cofactor evidence="1 14">
        <name>heme</name>
        <dbReference type="ChEBI" id="CHEBI:30413"/>
    </cofactor>
</comment>
<evidence type="ECO:0000256" key="6">
    <source>
        <dbReference type="ARBA" id="ARBA00022617"/>
    </source>
</evidence>
<evidence type="ECO:0000256" key="1">
    <source>
        <dbReference type="ARBA" id="ARBA00001971"/>
    </source>
</evidence>
<sequence>MIGFYNFHVPGLIIRDPELIKTVMLTEFNNFDKNTSSLDPHLEPLLTTNPFFTSGLEWKTNRAILVNALSGCRLKHIALQLQTVCDKFSNYIEEQTSMSDGNFSVNIKQLMSCFTAEFVAIAAFGIDGKSFTNESETFAQTVKSMFPPVGAGEIIGITTFFLPFLAKILRIRFMPKNIDNYFRQIINCVLQHREDTGEIAQDFLQKVVELCKTGKDNEVNENAVASHAASFFLDGYETSSVTLSFVTYQLAAHPTVQAKLREEIMNNFEKYNGKLTYEFIQEMKYMDQVIKESMRLTPTIPYFAKICTTEFKLVGYDGLECIVHAGTEIIISTIGLHRDPTFWENPDVFDPERFSDDKRRNYHKFIYLPFGSGPKSCVGMRIAMMQMKAALATLLKNYSIELDPKTNEPIGIHRLSGLIAAPNNELWLRIKSIK</sequence>
<organism evidence="16 17">
    <name type="scientific">Microctonus aethiopoides</name>
    <dbReference type="NCBI Taxonomy" id="144406"/>
    <lineage>
        <taxon>Eukaryota</taxon>
        <taxon>Metazoa</taxon>
        <taxon>Ecdysozoa</taxon>
        <taxon>Arthropoda</taxon>
        <taxon>Hexapoda</taxon>
        <taxon>Insecta</taxon>
        <taxon>Pterygota</taxon>
        <taxon>Neoptera</taxon>
        <taxon>Endopterygota</taxon>
        <taxon>Hymenoptera</taxon>
        <taxon>Apocrita</taxon>
        <taxon>Ichneumonoidea</taxon>
        <taxon>Braconidae</taxon>
        <taxon>Euphorinae</taxon>
        <taxon>Microctonus</taxon>
    </lineage>
</organism>
<evidence type="ECO:0000256" key="12">
    <source>
        <dbReference type="ARBA" id="ARBA00023033"/>
    </source>
</evidence>
<dbReference type="GO" id="GO:0016705">
    <property type="term" value="F:oxidoreductase activity, acting on paired donors, with incorporation or reduction of molecular oxygen"/>
    <property type="evidence" value="ECO:0007669"/>
    <property type="project" value="InterPro"/>
</dbReference>
<evidence type="ECO:0000256" key="3">
    <source>
        <dbReference type="ARBA" id="ARBA00004174"/>
    </source>
</evidence>
<comment type="similarity">
    <text evidence="5 15">Belongs to the cytochrome P450 family.</text>
</comment>
<keyword evidence="12 15" id="KW-0503">Monooxygenase</keyword>
<dbReference type="AlphaFoldDB" id="A0AA39KWX7"/>
<proteinExistence type="inferred from homology"/>
<keyword evidence="17" id="KW-1185">Reference proteome</keyword>
<keyword evidence="8" id="KW-0256">Endoplasmic reticulum</keyword>
<dbReference type="GO" id="GO:0004497">
    <property type="term" value="F:monooxygenase activity"/>
    <property type="evidence" value="ECO:0007669"/>
    <property type="project" value="UniProtKB-KW"/>
</dbReference>
<keyword evidence="9" id="KW-0492">Microsome</keyword>
<comment type="subcellular location">
    <subcellularLocation>
        <location evidence="4">Endoplasmic reticulum membrane</location>
        <topology evidence="4">Peripheral membrane protein</topology>
    </subcellularLocation>
    <subcellularLocation>
        <location evidence="3">Microsome membrane</location>
        <topology evidence="3">Peripheral membrane protein</topology>
    </subcellularLocation>
</comment>
<evidence type="ECO:0000313" key="17">
    <source>
        <dbReference type="Proteomes" id="UP001168990"/>
    </source>
</evidence>
<dbReference type="GO" id="GO:0005789">
    <property type="term" value="C:endoplasmic reticulum membrane"/>
    <property type="evidence" value="ECO:0007669"/>
    <property type="project" value="UniProtKB-SubCell"/>
</dbReference>
<dbReference type="PANTHER" id="PTHR24292:SF84">
    <property type="entry name" value="CYTOCHROME P450 28A5-RELATED"/>
    <property type="match status" value="1"/>
</dbReference>
<feature type="binding site" description="axial binding residue" evidence="14">
    <location>
        <position position="377"/>
    </location>
    <ligand>
        <name>heme</name>
        <dbReference type="ChEBI" id="CHEBI:30413"/>
    </ligand>
    <ligandPart>
        <name>Fe</name>
        <dbReference type="ChEBI" id="CHEBI:18248"/>
    </ligandPart>
</feature>